<dbReference type="OrthoDB" id="2661055at2"/>
<dbReference type="PANTHER" id="PTHR34975:SF2">
    <property type="entry name" value="SPORE GERMINATION PROTEIN A2"/>
    <property type="match status" value="1"/>
</dbReference>
<dbReference type="PANTHER" id="PTHR34975">
    <property type="entry name" value="SPORE GERMINATION PROTEIN A2"/>
    <property type="match status" value="1"/>
</dbReference>
<evidence type="ECO:0000256" key="7">
    <source>
        <dbReference type="ARBA" id="ARBA00023136"/>
    </source>
</evidence>
<comment type="similarity">
    <text evidence="2">Belongs to the amino acid-polyamine-organocation (APC) superfamily. Spore germination protein (SGP) (TC 2.A.3.9) family.</text>
</comment>
<comment type="subcellular location">
    <subcellularLocation>
        <location evidence="1">Membrane</location>
        <topology evidence="1">Multi-pass membrane protein</topology>
    </subcellularLocation>
</comment>
<evidence type="ECO:0000256" key="8">
    <source>
        <dbReference type="SAM" id="Phobius"/>
    </source>
</evidence>
<feature type="transmembrane region" description="Helical" evidence="8">
    <location>
        <begin position="118"/>
        <end position="135"/>
    </location>
</feature>
<feature type="transmembrane region" description="Helical" evidence="8">
    <location>
        <begin position="142"/>
        <end position="163"/>
    </location>
</feature>
<evidence type="ECO:0000256" key="6">
    <source>
        <dbReference type="ARBA" id="ARBA00022989"/>
    </source>
</evidence>
<evidence type="ECO:0000256" key="4">
    <source>
        <dbReference type="ARBA" id="ARBA00022544"/>
    </source>
</evidence>
<feature type="transmembrane region" description="Helical" evidence="8">
    <location>
        <begin position="183"/>
        <end position="207"/>
    </location>
</feature>
<dbReference type="EMBL" id="VIGD01000003">
    <property type="protein sequence ID" value="TQE91752.1"/>
    <property type="molecule type" value="Genomic_DNA"/>
</dbReference>
<reference evidence="9 10" key="1">
    <citation type="submission" date="2019-06" db="EMBL/GenBank/DDBJ databases">
        <title>Genome sequence of Ureibacillus terrenus.</title>
        <authorList>
            <person name="Maclea K.S."/>
            <person name="Simoes M."/>
        </authorList>
    </citation>
    <scope>NUCLEOTIDE SEQUENCE [LARGE SCALE GENOMIC DNA]</scope>
    <source>
        <strain evidence="9 10">ATCC BAA-384</strain>
    </source>
</reference>
<feature type="transmembrane region" description="Helical" evidence="8">
    <location>
        <begin position="334"/>
        <end position="354"/>
    </location>
</feature>
<keyword evidence="4" id="KW-0309">Germination</keyword>
<evidence type="ECO:0000313" key="10">
    <source>
        <dbReference type="Proteomes" id="UP000315753"/>
    </source>
</evidence>
<name>A0A540V4T2_9BACL</name>
<feature type="transmembrane region" description="Helical" evidence="8">
    <location>
        <begin position="12"/>
        <end position="33"/>
    </location>
</feature>
<evidence type="ECO:0000313" key="9">
    <source>
        <dbReference type="EMBL" id="TQE91752.1"/>
    </source>
</evidence>
<accession>A0A540V4T2</accession>
<dbReference type="Proteomes" id="UP000315753">
    <property type="component" value="Unassembled WGS sequence"/>
</dbReference>
<proteinExistence type="inferred from homology"/>
<feature type="transmembrane region" description="Helical" evidence="8">
    <location>
        <begin position="78"/>
        <end position="98"/>
    </location>
</feature>
<dbReference type="Gene3D" id="1.20.1740.10">
    <property type="entry name" value="Amino acid/polyamine transporter I"/>
    <property type="match status" value="1"/>
</dbReference>
<evidence type="ECO:0000256" key="1">
    <source>
        <dbReference type="ARBA" id="ARBA00004141"/>
    </source>
</evidence>
<dbReference type="InterPro" id="IPR004761">
    <property type="entry name" value="Spore_GerAB"/>
</dbReference>
<dbReference type="NCBIfam" id="TIGR00912">
    <property type="entry name" value="2A0309"/>
    <property type="match status" value="1"/>
</dbReference>
<keyword evidence="3" id="KW-0813">Transport</keyword>
<feature type="transmembrane region" description="Helical" evidence="8">
    <location>
        <begin position="271"/>
        <end position="293"/>
    </location>
</feature>
<feature type="transmembrane region" description="Helical" evidence="8">
    <location>
        <begin position="305"/>
        <end position="322"/>
    </location>
</feature>
<gene>
    <name evidence="9" type="ORF">FKZ59_03260</name>
</gene>
<dbReference type="Pfam" id="PF03845">
    <property type="entry name" value="Spore_permease"/>
    <property type="match status" value="1"/>
</dbReference>
<organism evidence="9 10">
    <name type="scientific">Ureibacillus terrenus</name>
    <dbReference type="NCBI Taxonomy" id="118246"/>
    <lineage>
        <taxon>Bacteria</taxon>
        <taxon>Bacillati</taxon>
        <taxon>Bacillota</taxon>
        <taxon>Bacilli</taxon>
        <taxon>Bacillales</taxon>
        <taxon>Caryophanaceae</taxon>
        <taxon>Ureibacillus</taxon>
    </lineage>
</organism>
<keyword evidence="6 8" id="KW-1133">Transmembrane helix</keyword>
<keyword evidence="5 8" id="KW-0812">Transmembrane</keyword>
<dbReference type="GO" id="GO:0009847">
    <property type="term" value="P:spore germination"/>
    <property type="evidence" value="ECO:0007669"/>
    <property type="project" value="InterPro"/>
</dbReference>
<evidence type="ECO:0000256" key="3">
    <source>
        <dbReference type="ARBA" id="ARBA00022448"/>
    </source>
</evidence>
<feature type="transmembrane region" description="Helical" evidence="8">
    <location>
        <begin position="219"/>
        <end position="242"/>
    </location>
</feature>
<sequence length="364" mass="40844">MKHTDSISSIQVAGIIASTIIGVPLMVLPRFIVAEVGEAAILASVVGLILSSISLIAITELGKKYKEYTIIGCNRLLLGKYIGNLLNVLIIVSMMIVMGLEVRQFAEVLASGLLPNTPIEFSIIIMIFLCTLAGFRNVSTFAYIHFFYLPFLLIPMVFLLFSIKDLETYHLLPVFGHELSLFQFMKGAFLMMAAITNYFVVAMLIPYIKDHENCVKNGIWGLFLGGLAILFCIVMTLGVFGVQELELLYWPVLSLSRIIQIPGEVLSRIDAIILITWIFAVFTTLFSHYFVAVRGTAEIFRTDKFNLISTIMVPFIYVIALIPDNIYEIYDYGINTAFFVLIIYIALPIGLLIIGRIRKRVRVQ</sequence>
<keyword evidence="7 8" id="KW-0472">Membrane</keyword>
<evidence type="ECO:0000256" key="5">
    <source>
        <dbReference type="ARBA" id="ARBA00022692"/>
    </source>
</evidence>
<keyword evidence="10" id="KW-1185">Reference proteome</keyword>
<feature type="transmembrane region" description="Helical" evidence="8">
    <location>
        <begin position="39"/>
        <end position="58"/>
    </location>
</feature>
<evidence type="ECO:0000256" key="2">
    <source>
        <dbReference type="ARBA" id="ARBA00007998"/>
    </source>
</evidence>
<dbReference type="GO" id="GO:0016020">
    <property type="term" value="C:membrane"/>
    <property type="evidence" value="ECO:0007669"/>
    <property type="project" value="UniProtKB-SubCell"/>
</dbReference>
<comment type="caution">
    <text evidence="9">The sequence shown here is derived from an EMBL/GenBank/DDBJ whole genome shotgun (WGS) entry which is preliminary data.</text>
</comment>
<protein>
    <submittedName>
        <fullName evidence="9">GerAB/ArcD/ProY family transporter</fullName>
    </submittedName>
</protein>
<dbReference type="RefSeq" id="WP_141601311.1">
    <property type="nucleotide sequence ID" value="NZ_JARMSC010000020.1"/>
</dbReference>
<dbReference type="AlphaFoldDB" id="A0A540V4T2"/>